<evidence type="ECO:0000313" key="3">
    <source>
        <dbReference type="Proteomes" id="UP000198287"/>
    </source>
</evidence>
<protein>
    <submittedName>
        <fullName evidence="2">Iron-sulfur clusters transporter ATM1, mitochondrial</fullName>
    </submittedName>
</protein>
<feature type="signal peptide" evidence="1">
    <location>
        <begin position="1"/>
        <end position="23"/>
    </location>
</feature>
<organism evidence="2 3">
    <name type="scientific">Folsomia candida</name>
    <name type="common">Springtail</name>
    <dbReference type="NCBI Taxonomy" id="158441"/>
    <lineage>
        <taxon>Eukaryota</taxon>
        <taxon>Metazoa</taxon>
        <taxon>Ecdysozoa</taxon>
        <taxon>Arthropoda</taxon>
        <taxon>Hexapoda</taxon>
        <taxon>Collembola</taxon>
        <taxon>Entomobryomorpha</taxon>
        <taxon>Isotomoidea</taxon>
        <taxon>Isotomidae</taxon>
        <taxon>Proisotominae</taxon>
        <taxon>Folsomia</taxon>
    </lineage>
</organism>
<keyword evidence="1" id="KW-0732">Signal</keyword>
<dbReference type="EMBL" id="LNIX01000001">
    <property type="protein sequence ID" value="OXA64378.1"/>
    <property type="molecule type" value="Genomic_DNA"/>
</dbReference>
<evidence type="ECO:0000256" key="1">
    <source>
        <dbReference type="SAM" id="SignalP"/>
    </source>
</evidence>
<comment type="caution">
    <text evidence="2">The sequence shown here is derived from an EMBL/GenBank/DDBJ whole genome shotgun (WGS) entry which is preliminary data.</text>
</comment>
<gene>
    <name evidence="2" type="ORF">Fcan01_00592</name>
</gene>
<reference evidence="2 3" key="1">
    <citation type="submission" date="2015-12" db="EMBL/GenBank/DDBJ databases">
        <title>The genome of Folsomia candida.</title>
        <authorList>
            <person name="Faddeeva A."/>
            <person name="Derks M.F."/>
            <person name="Anvar Y."/>
            <person name="Smit S."/>
            <person name="Van Straalen N."/>
            <person name="Roelofs D."/>
        </authorList>
    </citation>
    <scope>NUCLEOTIDE SEQUENCE [LARGE SCALE GENOMIC DNA]</scope>
    <source>
        <strain evidence="2 3">VU population</strain>
        <tissue evidence="2">Whole body</tissue>
    </source>
</reference>
<accession>A0A226F4K5</accession>
<proteinExistence type="predicted"/>
<dbReference type="Proteomes" id="UP000198287">
    <property type="component" value="Unassembled WGS sequence"/>
</dbReference>
<sequence length="102" mass="11225">MTSFAVGAALLFFVSFLVDKSSPDCVCPPAAKVSVDDYGGKELHFCKLEGDDCKKTLFKCSGPDQPAVRVQDCKKCQTVYSSDGPFKIKCENETEFHVSKKF</sequence>
<name>A0A226F4K5_FOLCA</name>
<evidence type="ECO:0000313" key="2">
    <source>
        <dbReference type="EMBL" id="OXA64378.1"/>
    </source>
</evidence>
<feature type="chain" id="PRO_5013121670" evidence="1">
    <location>
        <begin position="24"/>
        <end position="102"/>
    </location>
</feature>
<dbReference type="AlphaFoldDB" id="A0A226F4K5"/>
<keyword evidence="3" id="KW-1185">Reference proteome</keyword>